<feature type="region of interest" description="Disordered" evidence="1">
    <location>
        <begin position="1"/>
        <end position="46"/>
    </location>
</feature>
<evidence type="ECO:0000256" key="1">
    <source>
        <dbReference type="SAM" id="MobiDB-lite"/>
    </source>
</evidence>
<protein>
    <submittedName>
        <fullName evidence="2">Uncharacterized protein</fullName>
    </submittedName>
</protein>
<keyword evidence="3" id="KW-1185">Reference proteome</keyword>
<accession>A0AAD6LLA3</accession>
<sequence length="95" mass="10455">MNSWTSTSYKENRNHWHWAGEASNGGRGPLGGKDNKVFLAGGSQQDDGAASRAFTLIRKERQMGMHLGIIKGGKVARNSMQRESNQGEKLPEIAR</sequence>
<dbReference type="EMBL" id="JAQIZT010000016">
    <property type="protein sequence ID" value="KAJ6969223.1"/>
    <property type="molecule type" value="Genomic_DNA"/>
</dbReference>
<proteinExistence type="predicted"/>
<organism evidence="2 3">
    <name type="scientific">Populus alba x Populus x berolinensis</name>
    <dbReference type="NCBI Taxonomy" id="444605"/>
    <lineage>
        <taxon>Eukaryota</taxon>
        <taxon>Viridiplantae</taxon>
        <taxon>Streptophyta</taxon>
        <taxon>Embryophyta</taxon>
        <taxon>Tracheophyta</taxon>
        <taxon>Spermatophyta</taxon>
        <taxon>Magnoliopsida</taxon>
        <taxon>eudicotyledons</taxon>
        <taxon>Gunneridae</taxon>
        <taxon>Pentapetalae</taxon>
        <taxon>rosids</taxon>
        <taxon>fabids</taxon>
        <taxon>Malpighiales</taxon>
        <taxon>Salicaceae</taxon>
        <taxon>Saliceae</taxon>
        <taxon>Populus</taxon>
    </lineage>
</organism>
<comment type="caution">
    <text evidence="2">The sequence shown here is derived from an EMBL/GenBank/DDBJ whole genome shotgun (WGS) entry which is preliminary data.</text>
</comment>
<feature type="region of interest" description="Disordered" evidence="1">
    <location>
        <begin position="72"/>
        <end position="95"/>
    </location>
</feature>
<name>A0AAD6LLA3_9ROSI</name>
<dbReference type="Proteomes" id="UP001164929">
    <property type="component" value="Chromosome 16"/>
</dbReference>
<gene>
    <name evidence="2" type="ORF">NC653_037017</name>
</gene>
<dbReference type="AlphaFoldDB" id="A0AAD6LLA3"/>
<feature type="compositionally biased region" description="Basic and acidic residues" evidence="1">
    <location>
        <begin position="85"/>
        <end position="95"/>
    </location>
</feature>
<reference evidence="2 3" key="1">
    <citation type="journal article" date="2023" name="Mol. Ecol. Resour.">
        <title>Chromosome-level genome assembly of a triploid poplar Populus alba 'Berolinensis'.</title>
        <authorList>
            <person name="Chen S."/>
            <person name="Yu Y."/>
            <person name="Wang X."/>
            <person name="Wang S."/>
            <person name="Zhang T."/>
            <person name="Zhou Y."/>
            <person name="He R."/>
            <person name="Meng N."/>
            <person name="Wang Y."/>
            <person name="Liu W."/>
            <person name="Liu Z."/>
            <person name="Liu J."/>
            <person name="Guo Q."/>
            <person name="Huang H."/>
            <person name="Sederoff R.R."/>
            <person name="Wang G."/>
            <person name="Qu G."/>
            <person name="Chen S."/>
        </authorList>
    </citation>
    <scope>NUCLEOTIDE SEQUENCE [LARGE SCALE GENOMIC DNA]</scope>
    <source>
        <strain evidence="2">SC-2020</strain>
    </source>
</reference>
<evidence type="ECO:0000313" key="2">
    <source>
        <dbReference type="EMBL" id="KAJ6969223.1"/>
    </source>
</evidence>
<evidence type="ECO:0000313" key="3">
    <source>
        <dbReference type="Proteomes" id="UP001164929"/>
    </source>
</evidence>